<dbReference type="Pfam" id="PF17862">
    <property type="entry name" value="AAA_lid_3"/>
    <property type="match status" value="1"/>
</dbReference>
<dbReference type="PANTHER" id="PTHR23073">
    <property type="entry name" value="26S PROTEASOME REGULATORY SUBUNIT"/>
    <property type="match status" value="1"/>
</dbReference>
<dbReference type="InterPro" id="IPR012340">
    <property type="entry name" value="NA-bd_OB-fold"/>
</dbReference>
<evidence type="ECO:0000256" key="2">
    <source>
        <dbReference type="ARBA" id="ARBA00006914"/>
    </source>
</evidence>
<feature type="domain" description="AAA+ ATPase" evidence="8">
    <location>
        <begin position="161"/>
        <end position="300"/>
    </location>
</feature>
<dbReference type="Gene3D" id="3.40.50.300">
    <property type="entry name" value="P-loop containing nucleotide triphosphate hydrolases"/>
    <property type="match status" value="1"/>
</dbReference>
<evidence type="ECO:0000256" key="1">
    <source>
        <dbReference type="ARBA" id="ARBA00004496"/>
    </source>
</evidence>
<dbReference type="Gene3D" id="2.40.50.140">
    <property type="entry name" value="Nucleic acid-binding proteins"/>
    <property type="match status" value="1"/>
</dbReference>
<dbReference type="GO" id="GO:0016887">
    <property type="term" value="F:ATP hydrolysis activity"/>
    <property type="evidence" value="ECO:0007669"/>
    <property type="project" value="InterPro"/>
</dbReference>
<dbReference type="InterPro" id="IPR003960">
    <property type="entry name" value="ATPase_AAA_CS"/>
</dbReference>
<evidence type="ECO:0000256" key="6">
    <source>
        <dbReference type="ARBA" id="ARBA00022942"/>
    </source>
</evidence>
<protein>
    <recommendedName>
        <fullName evidence="8">AAA+ ATPase domain-containing protein</fullName>
    </recommendedName>
</protein>
<reference evidence="9" key="1">
    <citation type="submission" date="2021-01" db="EMBL/GenBank/DDBJ databases">
        <authorList>
            <person name="Corre E."/>
            <person name="Pelletier E."/>
            <person name="Niang G."/>
            <person name="Scheremetjew M."/>
            <person name="Finn R."/>
            <person name="Kale V."/>
            <person name="Holt S."/>
            <person name="Cochrane G."/>
            <person name="Meng A."/>
            <person name="Brown T."/>
            <person name="Cohen L."/>
        </authorList>
    </citation>
    <scope>NUCLEOTIDE SEQUENCE</scope>
    <source>
        <strain evidence="9">CCMP443</strain>
    </source>
</reference>
<evidence type="ECO:0000256" key="3">
    <source>
        <dbReference type="ARBA" id="ARBA00022490"/>
    </source>
</evidence>
<dbReference type="FunFam" id="3.40.50.300:FF:000033">
    <property type="entry name" value="26S protease regulatory subunit 6B"/>
    <property type="match status" value="1"/>
</dbReference>
<comment type="subcellular location">
    <subcellularLocation>
        <location evidence="1">Cytoplasm</location>
    </subcellularLocation>
</comment>
<organism evidence="9">
    <name type="scientific">Hemiselmis tepida</name>
    <dbReference type="NCBI Taxonomy" id="464990"/>
    <lineage>
        <taxon>Eukaryota</taxon>
        <taxon>Cryptophyceae</taxon>
        <taxon>Cryptomonadales</taxon>
        <taxon>Hemiselmidaceae</taxon>
        <taxon>Hemiselmis</taxon>
    </lineage>
</organism>
<name>A0A7S0VPH9_9CRYP</name>
<dbReference type="InterPro" id="IPR027417">
    <property type="entry name" value="P-loop_NTPase"/>
</dbReference>
<dbReference type="Pfam" id="PF16450">
    <property type="entry name" value="Prot_ATP_ID_OB_C"/>
    <property type="match status" value="1"/>
</dbReference>
<dbReference type="Gene3D" id="1.10.8.60">
    <property type="match status" value="1"/>
</dbReference>
<comment type="similarity">
    <text evidence="2 7">Belongs to the AAA ATPase family.</text>
</comment>
<dbReference type="PROSITE" id="PS00674">
    <property type="entry name" value="AAA"/>
    <property type="match status" value="1"/>
</dbReference>
<keyword evidence="3" id="KW-0963">Cytoplasm</keyword>
<dbReference type="InterPro" id="IPR050221">
    <property type="entry name" value="26S_Proteasome_ATPase"/>
</dbReference>
<evidence type="ECO:0000256" key="4">
    <source>
        <dbReference type="ARBA" id="ARBA00022741"/>
    </source>
</evidence>
<evidence type="ECO:0000313" key="9">
    <source>
        <dbReference type="EMBL" id="CAD8789062.1"/>
    </source>
</evidence>
<dbReference type="SMART" id="SM00382">
    <property type="entry name" value="AAA"/>
    <property type="match status" value="1"/>
</dbReference>
<keyword evidence="6" id="KW-0647">Proteasome</keyword>
<dbReference type="GO" id="GO:0005524">
    <property type="term" value="F:ATP binding"/>
    <property type="evidence" value="ECO:0007669"/>
    <property type="project" value="UniProtKB-KW"/>
</dbReference>
<dbReference type="InterPro" id="IPR003959">
    <property type="entry name" value="ATPase_AAA_core"/>
</dbReference>
<keyword evidence="5 7" id="KW-0067">ATP-binding</keyword>
<evidence type="ECO:0000259" key="8">
    <source>
        <dbReference type="SMART" id="SM00382"/>
    </source>
</evidence>
<sequence>MNAIKKLSIHEKKYLSSCILGKFYCDEFKNLQKQILLKQNEIYQFQSVPLVVGQFVEQIDSQRALVNSSNGSNYLVHILSTLEKEKLKPNLSIALHRNSNSIVGIFEEDSDFKINILDSMEKPEVKYSEIGGLELQKEEIREAIEFPLINKNLYEKIGIDLPKGVMLFGPPGTGKTLVVKAVALKTRASFIKTAGSEFVQKYLGEGPKMVRDLFKIARKNSPSIVFIDEIDAIATRRFDAQTGADREVQRILMELLNQMDGFEENKNVRVIMATNRIDTLDPALLRPGRIDRKIGFPLPNRKEKRFIFQTLASKMNLGSDVDLEEFVRKPHKLSGAVISAICQEAGLQAIRRNRFIIMQRDFDIAYGLNVISQEI</sequence>
<dbReference type="EMBL" id="HBFN01009611">
    <property type="protein sequence ID" value="CAD8789062.1"/>
    <property type="molecule type" value="Transcribed_RNA"/>
</dbReference>
<dbReference type="Pfam" id="PF00004">
    <property type="entry name" value="AAA"/>
    <property type="match status" value="1"/>
</dbReference>
<dbReference type="InterPro" id="IPR041569">
    <property type="entry name" value="AAA_lid_3"/>
</dbReference>
<proteinExistence type="inferred from homology"/>
<dbReference type="InterPro" id="IPR003593">
    <property type="entry name" value="AAA+_ATPase"/>
</dbReference>
<dbReference type="AlphaFoldDB" id="A0A7S0VPH9"/>
<gene>
    <name evidence="9" type="ORF">HTEP1355_LOCUS5564</name>
</gene>
<evidence type="ECO:0000256" key="5">
    <source>
        <dbReference type="ARBA" id="ARBA00022840"/>
    </source>
</evidence>
<dbReference type="GO" id="GO:0000502">
    <property type="term" value="C:proteasome complex"/>
    <property type="evidence" value="ECO:0007669"/>
    <property type="project" value="UniProtKB-KW"/>
</dbReference>
<evidence type="ECO:0000256" key="7">
    <source>
        <dbReference type="RuleBase" id="RU003651"/>
    </source>
</evidence>
<keyword evidence="4 7" id="KW-0547">Nucleotide-binding</keyword>
<accession>A0A7S0VPH9</accession>
<dbReference type="SUPFAM" id="SSF52540">
    <property type="entry name" value="P-loop containing nucleoside triphosphate hydrolases"/>
    <property type="match status" value="1"/>
</dbReference>
<dbReference type="InterPro" id="IPR032501">
    <property type="entry name" value="Prot_ATP_ID_OB_2nd"/>
</dbReference>
<dbReference type="GO" id="GO:0005737">
    <property type="term" value="C:cytoplasm"/>
    <property type="evidence" value="ECO:0007669"/>
    <property type="project" value="UniProtKB-SubCell"/>
</dbReference>